<feature type="active site" description="Proton donor" evidence="8">
    <location>
        <position position="42"/>
    </location>
</feature>
<name>A0A101XSQ3_9BACL</name>
<dbReference type="InterPro" id="IPR042176">
    <property type="entry name" value="Pantoate_ligase_C"/>
</dbReference>
<protein>
    <recommendedName>
        <fullName evidence="8">Pantothenate synthetase</fullName>
        <shortName evidence="8">PS</shortName>
        <ecNumber evidence="8">6.3.2.1</ecNumber>
    </recommendedName>
    <alternativeName>
        <fullName evidence="8">Pantoate--beta-alanine ligase</fullName>
    </alternativeName>
    <alternativeName>
        <fullName evidence="8">Pantoate-activating enzyme</fullName>
    </alternativeName>
</protein>
<comment type="caution">
    <text evidence="9">The sequence shown here is derived from an EMBL/GenBank/DDBJ whole genome shotgun (WGS) entry which is preliminary data.</text>
</comment>
<keyword evidence="3 8" id="KW-0436">Ligase</keyword>
<dbReference type="CDD" id="cd00560">
    <property type="entry name" value="PanC"/>
    <property type="match status" value="1"/>
</dbReference>
<feature type="binding site" evidence="8">
    <location>
        <begin position="190"/>
        <end position="193"/>
    </location>
    <ligand>
        <name>ATP</name>
        <dbReference type="ChEBI" id="CHEBI:30616"/>
    </ligand>
</feature>
<dbReference type="PANTHER" id="PTHR21299:SF1">
    <property type="entry name" value="PANTOATE--BETA-ALANINE LIGASE"/>
    <property type="match status" value="1"/>
</dbReference>
<dbReference type="PANTHER" id="PTHR21299">
    <property type="entry name" value="CYTIDYLATE KINASE/PANTOATE-BETA-ALANINE LIGASE"/>
    <property type="match status" value="1"/>
</dbReference>
<keyword evidence="4 8" id="KW-0566">Pantothenate biosynthesis</keyword>
<comment type="pathway">
    <text evidence="1 8">Cofactor biosynthesis; (R)-pantothenate biosynthesis; (R)-pantothenate from (R)-pantoate and beta-alanine: step 1/1.</text>
</comment>
<dbReference type="AlphaFoldDB" id="A0A101XSQ3"/>
<dbReference type="GO" id="GO:0005829">
    <property type="term" value="C:cytosol"/>
    <property type="evidence" value="ECO:0007669"/>
    <property type="project" value="TreeGrafter"/>
</dbReference>
<comment type="subcellular location">
    <subcellularLocation>
        <location evidence="8">Cytoplasm</location>
    </subcellularLocation>
</comment>
<dbReference type="InterPro" id="IPR003721">
    <property type="entry name" value="Pantoate_ligase"/>
</dbReference>
<dbReference type="EC" id="6.3.2.1" evidence="8"/>
<dbReference type="Gene3D" id="3.40.50.620">
    <property type="entry name" value="HUPs"/>
    <property type="match status" value="1"/>
</dbReference>
<feature type="binding site" evidence="8">
    <location>
        <position position="66"/>
    </location>
    <ligand>
        <name>beta-alanine</name>
        <dbReference type="ChEBI" id="CHEBI:57966"/>
    </ligand>
</feature>
<dbReference type="Proteomes" id="UP000053557">
    <property type="component" value="Unassembled WGS sequence"/>
</dbReference>
<evidence type="ECO:0000256" key="6">
    <source>
        <dbReference type="ARBA" id="ARBA00022840"/>
    </source>
</evidence>
<dbReference type="FunFam" id="3.40.50.620:FF:000013">
    <property type="entry name" value="Pantothenate synthetase"/>
    <property type="match status" value="1"/>
</dbReference>
<sequence>MAARKGALCVKRIETVKDLKEAHPQHMSIGFVPTMGFLHEGHASLIQRARAENDTVIVSIFVNPLQFAPHEDFDRYPRDIERDLEICASLGVDQVFTPTVTEMYGTEPVLTTVHVRELGDHLCGASRKGHFDGVCTVVSKLFHLVQPTRAYFGKKDAQQWRILKRMVTDLSMPVEIVPCEIVREADGLARSSRNVYLTAEERARAPLFNKTLRELHKALSPGKPVADHLEKGRAKLEQSGFRIDYLNVYDNEKLTPLICAPTQGECLIAGAIYIGKTRLIDNLEWHISS</sequence>
<evidence type="ECO:0000256" key="1">
    <source>
        <dbReference type="ARBA" id="ARBA00004990"/>
    </source>
</evidence>
<dbReference type="InterPro" id="IPR014729">
    <property type="entry name" value="Rossmann-like_a/b/a_fold"/>
</dbReference>
<comment type="function">
    <text evidence="8">Catalyzes the condensation of pantoate with beta-alanine in an ATP-dependent reaction via a pantoyl-adenylate intermediate.</text>
</comment>
<reference evidence="9 10" key="1">
    <citation type="submission" date="2015-12" db="EMBL/GenBank/DDBJ databases">
        <title>Draft genome sequence of Acidibacillus ferrooxidans ITV001, isolated from a chalcopyrite acid mine drainage site in Brazil.</title>
        <authorList>
            <person name="Dall'Agnol H."/>
            <person name="Nancucheo I."/>
            <person name="Johnson B."/>
            <person name="Oliveira R."/>
            <person name="Leite L."/>
            <person name="Pylro V."/>
            <person name="Nunes G.L."/>
            <person name="Tzotzos G."/>
            <person name="Fernandes G.R."/>
            <person name="Dutra J."/>
            <person name="Orellana S.C."/>
            <person name="Oliveira G."/>
        </authorList>
    </citation>
    <scope>NUCLEOTIDE SEQUENCE [LARGE SCALE GENOMIC DNA]</scope>
    <source>
        <strain evidence="10">ITV01</strain>
    </source>
</reference>
<dbReference type="GO" id="GO:0005524">
    <property type="term" value="F:ATP binding"/>
    <property type="evidence" value="ECO:0007669"/>
    <property type="project" value="UniProtKB-KW"/>
</dbReference>
<dbReference type="EMBL" id="LPVJ01000009">
    <property type="protein sequence ID" value="KUO96842.1"/>
    <property type="molecule type" value="Genomic_DNA"/>
</dbReference>
<dbReference type="HAMAP" id="MF_00158">
    <property type="entry name" value="PanC"/>
    <property type="match status" value="1"/>
</dbReference>
<dbReference type="UniPathway" id="UPA00028">
    <property type="reaction ID" value="UER00005"/>
</dbReference>
<keyword evidence="5 8" id="KW-0547">Nucleotide-binding</keyword>
<comment type="catalytic activity">
    <reaction evidence="7 8">
        <text>(R)-pantoate + beta-alanine + ATP = (R)-pantothenate + AMP + diphosphate + H(+)</text>
        <dbReference type="Rhea" id="RHEA:10912"/>
        <dbReference type="ChEBI" id="CHEBI:15378"/>
        <dbReference type="ChEBI" id="CHEBI:15980"/>
        <dbReference type="ChEBI" id="CHEBI:29032"/>
        <dbReference type="ChEBI" id="CHEBI:30616"/>
        <dbReference type="ChEBI" id="CHEBI:33019"/>
        <dbReference type="ChEBI" id="CHEBI:57966"/>
        <dbReference type="ChEBI" id="CHEBI:456215"/>
        <dbReference type="EC" id="6.3.2.1"/>
    </reaction>
</comment>
<feature type="binding site" evidence="8">
    <location>
        <begin position="35"/>
        <end position="42"/>
    </location>
    <ligand>
        <name>ATP</name>
        <dbReference type="ChEBI" id="CHEBI:30616"/>
    </ligand>
</feature>
<evidence type="ECO:0000256" key="2">
    <source>
        <dbReference type="ARBA" id="ARBA00009256"/>
    </source>
</evidence>
<evidence type="ECO:0000256" key="8">
    <source>
        <dbReference type="HAMAP-Rule" id="MF_00158"/>
    </source>
</evidence>
<organism evidence="9 10">
    <name type="scientific">Ferroacidibacillus organovorans</name>
    <dbReference type="NCBI Taxonomy" id="1765683"/>
    <lineage>
        <taxon>Bacteria</taxon>
        <taxon>Bacillati</taxon>
        <taxon>Bacillota</taxon>
        <taxon>Bacilli</taxon>
        <taxon>Bacillales</taxon>
        <taxon>Alicyclobacillaceae</taxon>
        <taxon>Ferroacidibacillus</taxon>
    </lineage>
</organism>
<feature type="binding site" evidence="8">
    <location>
        <begin position="153"/>
        <end position="156"/>
    </location>
    <ligand>
        <name>ATP</name>
        <dbReference type="ChEBI" id="CHEBI:30616"/>
    </ligand>
</feature>
<dbReference type="NCBIfam" id="TIGR00018">
    <property type="entry name" value="panC"/>
    <property type="match status" value="1"/>
</dbReference>
<dbReference type="Gene3D" id="3.30.1300.10">
    <property type="entry name" value="Pantoate-beta-alanine ligase, C-terminal domain"/>
    <property type="match status" value="1"/>
</dbReference>
<comment type="miscellaneous">
    <text evidence="8">The reaction proceeds by a bi uni uni bi ping pong mechanism.</text>
</comment>
<evidence type="ECO:0000313" key="9">
    <source>
        <dbReference type="EMBL" id="KUO96842.1"/>
    </source>
</evidence>
<gene>
    <name evidence="8" type="primary">panC</name>
    <name evidence="9" type="ORF">ATW55_08520</name>
</gene>
<dbReference type="GO" id="GO:0015940">
    <property type="term" value="P:pantothenate biosynthetic process"/>
    <property type="evidence" value="ECO:0007669"/>
    <property type="project" value="UniProtKB-UniRule"/>
</dbReference>
<proteinExistence type="inferred from homology"/>
<accession>A0A101XSQ3</accession>
<feature type="binding site" evidence="8">
    <location>
        <position position="66"/>
    </location>
    <ligand>
        <name>(R)-pantoate</name>
        <dbReference type="ChEBI" id="CHEBI:15980"/>
    </ligand>
</feature>
<evidence type="ECO:0000256" key="7">
    <source>
        <dbReference type="ARBA" id="ARBA00048258"/>
    </source>
</evidence>
<dbReference type="NCBIfam" id="TIGR00125">
    <property type="entry name" value="cyt_tran_rel"/>
    <property type="match status" value="1"/>
</dbReference>
<evidence type="ECO:0000313" key="10">
    <source>
        <dbReference type="Proteomes" id="UP000053557"/>
    </source>
</evidence>
<comment type="similarity">
    <text evidence="2 8">Belongs to the pantothenate synthetase family.</text>
</comment>
<feature type="binding site" evidence="8">
    <location>
        <position position="159"/>
    </location>
    <ligand>
        <name>(R)-pantoate</name>
        <dbReference type="ChEBI" id="CHEBI:15980"/>
    </ligand>
</feature>
<dbReference type="OrthoDB" id="9773087at2"/>
<comment type="subunit">
    <text evidence="8">Homodimer.</text>
</comment>
<keyword evidence="6 8" id="KW-0067">ATP-binding</keyword>
<evidence type="ECO:0000256" key="4">
    <source>
        <dbReference type="ARBA" id="ARBA00022655"/>
    </source>
</evidence>
<dbReference type="Pfam" id="PF02569">
    <property type="entry name" value="Pantoate_ligase"/>
    <property type="match status" value="1"/>
</dbReference>
<evidence type="ECO:0000256" key="5">
    <source>
        <dbReference type="ARBA" id="ARBA00022741"/>
    </source>
</evidence>
<dbReference type="SUPFAM" id="SSF52374">
    <property type="entry name" value="Nucleotidylyl transferase"/>
    <property type="match status" value="1"/>
</dbReference>
<keyword evidence="10" id="KW-1185">Reference proteome</keyword>
<dbReference type="GO" id="GO:0004592">
    <property type="term" value="F:pantoate-beta-alanine ligase activity"/>
    <property type="evidence" value="ECO:0007669"/>
    <property type="project" value="UniProtKB-UniRule"/>
</dbReference>
<dbReference type="InterPro" id="IPR004821">
    <property type="entry name" value="Cyt_trans-like"/>
</dbReference>
<feature type="binding site" evidence="8">
    <location>
        <position position="182"/>
    </location>
    <ligand>
        <name>ATP</name>
        <dbReference type="ChEBI" id="CHEBI:30616"/>
    </ligand>
</feature>
<keyword evidence="8" id="KW-0963">Cytoplasm</keyword>
<evidence type="ECO:0000256" key="3">
    <source>
        <dbReference type="ARBA" id="ARBA00022598"/>
    </source>
</evidence>